<keyword evidence="6" id="KW-1185">Reference proteome</keyword>
<dbReference type="PANTHER" id="PTHR45266:SF3">
    <property type="entry name" value="OXALOACETATE DECARBOXYLASE ALPHA CHAIN"/>
    <property type="match status" value="1"/>
</dbReference>
<accession>A0AAJ1THM5</accession>
<dbReference type="InterPro" id="IPR000089">
    <property type="entry name" value="Biotin_lipoyl"/>
</dbReference>
<proteinExistence type="predicted"/>
<dbReference type="GO" id="GO:0009317">
    <property type="term" value="C:acetyl-CoA carboxylase complex"/>
    <property type="evidence" value="ECO:0007669"/>
    <property type="project" value="InterPro"/>
</dbReference>
<dbReference type="InterPro" id="IPR050709">
    <property type="entry name" value="Biotin_Carboxyl_Carrier/Decarb"/>
</dbReference>
<evidence type="ECO:0000313" key="6">
    <source>
        <dbReference type="Proteomes" id="UP001238450"/>
    </source>
</evidence>
<dbReference type="PANTHER" id="PTHR45266">
    <property type="entry name" value="OXALOACETATE DECARBOXYLASE ALPHA CHAIN"/>
    <property type="match status" value="1"/>
</dbReference>
<comment type="function">
    <text evidence="3">This protein is a component of the acetyl coenzyme A carboxylase complex; first, biotin carboxylase catalyzes the carboxylation of the carrier protein and then the transcarboxylase transfers the carboxyl group to form malonyl-CoA.</text>
</comment>
<dbReference type="PROSITE" id="PS50968">
    <property type="entry name" value="BIOTINYL_LIPOYL"/>
    <property type="match status" value="1"/>
</dbReference>
<dbReference type="Pfam" id="PF00364">
    <property type="entry name" value="Biotin_lipoyl"/>
    <property type="match status" value="1"/>
</dbReference>
<comment type="caution">
    <text evidence="5">The sequence shown here is derived from an EMBL/GenBank/DDBJ whole genome shotgun (WGS) entry which is preliminary data.</text>
</comment>
<keyword evidence="3" id="KW-0276">Fatty acid metabolism</keyword>
<evidence type="ECO:0000256" key="2">
    <source>
        <dbReference type="ARBA" id="ARBA00023267"/>
    </source>
</evidence>
<dbReference type="Gene3D" id="2.40.50.100">
    <property type="match status" value="1"/>
</dbReference>
<dbReference type="SUPFAM" id="SSF51230">
    <property type="entry name" value="Single hybrid motif"/>
    <property type="match status" value="1"/>
</dbReference>
<dbReference type="NCBIfam" id="TIGR00531">
    <property type="entry name" value="BCCP"/>
    <property type="match status" value="1"/>
</dbReference>
<evidence type="ECO:0000256" key="3">
    <source>
        <dbReference type="RuleBase" id="RU364072"/>
    </source>
</evidence>
<dbReference type="EMBL" id="JAUSUV010000015">
    <property type="protein sequence ID" value="MDQ0418649.1"/>
    <property type="molecule type" value="Genomic_DNA"/>
</dbReference>
<dbReference type="GO" id="GO:0006633">
    <property type="term" value="P:fatty acid biosynthetic process"/>
    <property type="evidence" value="ECO:0007669"/>
    <property type="project" value="UniProtKB-KW"/>
</dbReference>
<feature type="domain" description="Lipoyl-binding" evidence="4">
    <location>
        <begin position="96"/>
        <end position="172"/>
    </location>
</feature>
<dbReference type="InterPro" id="IPR001249">
    <property type="entry name" value="AcCoA_biotinCC"/>
</dbReference>
<keyword evidence="3" id="KW-0275">Fatty acid biosynthesis</keyword>
<dbReference type="AlphaFoldDB" id="A0AAJ1THM5"/>
<protein>
    <recommendedName>
        <fullName evidence="1 3">Biotin carboxyl carrier protein of acetyl-CoA carboxylase</fullName>
    </recommendedName>
</protein>
<organism evidence="5 6">
    <name type="scientific">Croceifilum oryzae</name>
    <dbReference type="NCBI Taxonomy" id="1553429"/>
    <lineage>
        <taxon>Bacteria</taxon>
        <taxon>Bacillati</taxon>
        <taxon>Bacillota</taxon>
        <taxon>Bacilli</taxon>
        <taxon>Bacillales</taxon>
        <taxon>Thermoactinomycetaceae</taxon>
        <taxon>Croceifilum</taxon>
    </lineage>
</organism>
<keyword evidence="2 3" id="KW-0092">Biotin</keyword>
<keyword evidence="3" id="KW-0443">Lipid metabolism</keyword>
<keyword evidence="3" id="KW-0444">Lipid biosynthesis</keyword>
<sequence>MTFKMHEIRELIRLIDESQIEEFEIQNEETTIKMKKNNGVTVPTASFPVAVQPVVQHVEQPTPVASPVTPVATEMTSPAPVVEATPAAPEVEDATLHKIVSPMVGTFYRAPSPDSQPYAKEGDQVQNETIVCIVEAMKLMNEIDADVKGTIVKVLAENGQLVEYGQPLFLVKTS</sequence>
<evidence type="ECO:0000313" key="5">
    <source>
        <dbReference type="EMBL" id="MDQ0418649.1"/>
    </source>
</evidence>
<gene>
    <name evidence="5" type="ORF">J2Z48_002852</name>
</gene>
<evidence type="ECO:0000256" key="1">
    <source>
        <dbReference type="ARBA" id="ARBA00017562"/>
    </source>
</evidence>
<dbReference type="GO" id="GO:0003989">
    <property type="term" value="F:acetyl-CoA carboxylase activity"/>
    <property type="evidence" value="ECO:0007669"/>
    <property type="project" value="InterPro"/>
</dbReference>
<dbReference type="RefSeq" id="WP_307254513.1">
    <property type="nucleotide sequence ID" value="NZ_JAUSUV010000015.1"/>
</dbReference>
<dbReference type="CDD" id="cd06850">
    <property type="entry name" value="biotinyl_domain"/>
    <property type="match status" value="1"/>
</dbReference>
<dbReference type="PRINTS" id="PR01071">
    <property type="entry name" value="ACOABIOTINCC"/>
</dbReference>
<reference evidence="5 6" key="1">
    <citation type="submission" date="2023-07" db="EMBL/GenBank/DDBJ databases">
        <title>Genomic Encyclopedia of Type Strains, Phase IV (KMG-IV): sequencing the most valuable type-strain genomes for metagenomic binning, comparative biology and taxonomic classification.</title>
        <authorList>
            <person name="Goeker M."/>
        </authorList>
    </citation>
    <scope>NUCLEOTIDE SEQUENCE [LARGE SCALE GENOMIC DNA]</scope>
    <source>
        <strain evidence="5 6">DSM 46876</strain>
    </source>
</reference>
<dbReference type="Proteomes" id="UP001238450">
    <property type="component" value="Unassembled WGS sequence"/>
</dbReference>
<name>A0AAJ1THM5_9BACL</name>
<dbReference type="InterPro" id="IPR011053">
    <property type="entry name" value="Single_hybrid_motif"/>
</dbReference>
<evidence type="ECO:0000259" key="4">
    <source>
        <dbReference type="PROSITE" id="PS50968"/>
    </source>
</evidence>
<comment type="pathway">
    <text evidence="3">Lipid metabolism; fatty acid biosynthesis.</text>
</comment>